<accession>A0AAD9QIK3</accession>
<name>A0AAD9QIK3_ACRCE</name>
<dbReference type="InterPro" id="IPR050951">
    <property type="entry name" value="Retrovirus_Pol_polyprotein"/>
</dbReference>
<reference evidence="1" key="1">
    <citation type="journal article" date="2023" name="G3 (Bethesda)">
        <title>Whole genome assembly and annotation of the endangered Caribbean coral Acropora cervicornis.</title>
        <authorList>
            <person name="Selwyn J.D."/>
            <person name="Vollmer S.V."/>
        </authorList>
    </citation>
    <scope>NUCLEOTIDE SEQUENCE</scope>
    <source>
        <strain evidence="1">K2</strain>
    </source>
</reference>
<keyword evidence="2" id="KW-1185">Reference proteome</keyword>
<dbReference type="AlphaFoldDB" id="A0AAD9QIK3"/>
<evidence type="ECO:0000313" key="1">
    <source>
        <dbReference type="EMBL" id="KAK2561922.1"/>
    </source>
</evidence>
<dbReference type="PANTHER" id="PTHR37984">
    <property type="entry name" value="PROTEIN CBG26694"/>
    <property type="match status" value="1"/>
</dbReference>
<dbReference type="PANTHER" id="PTHR37984:SF11">
    <property type="entry name" value="INTEGRASE CATALYTIC DOMAIN-CONTAINING PROTEIN"/>
    <property type="match status" value="1"/>
</dbReference>
<protein>
    <recommendedName>
        <fullName evidence="3">Integrase zinc-binding domain-containing protein</fullName>
    </recommendedName>
</protein>
<evidence type="ECO:0000313" key="2">
    <source>
        <dbReference type="Proteomes" id="UP001249851"/>
    </source>
</evidence>
<organism evidence="1 2">
    <name type="scientific">Acropora cervicornis</name>
    <name type="common">Staghorn coral</name>
    <dbReference type="NCBI Taxonomy" id="6130"/>
    <lineage>
        <taxon>Eukaryota</taxon>
        <taxon>Metazoa</taxon>
        <taxon>Cnidaria</taxon>
        <taxon>Anthozoa</taxon>
        <taxon>Hexacorallia</taxon>
        <taxon>Scleractinia</taxon>
        <taxon>Astrocoeniina</taxon>
        <taxon>Acroporidae</taxon>
        <taxon>Acropora</taxon>
    </lineage>
</organism>
<proteinExistence type="predicted"/>
<sequence>MLLPFTKKGFDPLLNIANDTKIMIKNVQKDPVLNGLAARQVERESERDPTLHLVRHAIISGDWSKLQGTTYKAVRDELWIMGQLVMSGNKVVMLEKLWNQTLNESRPSGRLSSHLIETIFIEKVWWPNLDKQVEKLITACYLCQLVGPRPKPEPIEWQILLRERCARRKLREKEYAFSKRHATTSDVMKGDLNLLLEKNGNAVVIENSAGQSKLRNAGHMKKFVDPGTEMGATETELPTPSVTTDIPKEGTISEQIQQPVGHSLGCQQDHFWDQVEVQVIRGDGPTTVASKPGYLLSGPMRTPPDQVSATAVNLLHTISSTRMEELKLEWFWSLEAIGICPQSERNDHEVFLQYYCKSSITGNEDVGCE</sequence>
<dbReference type="Proteomes" id="UP001249851">
    <property type="component" value="Unassembled WGS sequence"/>
</dbReference>
<gene>
    <name evidence="1" type="ORF">P5673_015342</name>
</gene>
<evidence type="ECO:0008006" key="3">
    <source>
        <dbReference type="Google" id="ProtNLM"/>
    </source>
</evidence>
<reference evidence="1" key="2">
    <citation type="journal article" date="2023" name="Science">
        <title>Genomic signatures of disease resistance in endangered staghorn corals.</title>
        <authorList>
            <person name="Vollmer S.V."/>
            <person name="Selwyn J.D."/>
            <person name="Despard B.A."/>
            <person name="Roesel C.L."/>
        </authorList>
    </citation>
    <scope>NUCLEOTIDE SEQUENCE</scope>
    <source>
        <strain evidence="1">K2</strain>
    </source>
</reference>
<dbReference type="EMBL" id="JARQWQ010000031">
    <property type="protein sequence ID" value="KAK2561922.1"/>
    <property type="molecule type" value="Genomic_DNA"/>
</dbReference>
<comment type="caution">
    <text evidence="1">The sequence shown here is derived from an EMBL/GenBank/DDBJ whole genome shotgun (WGS) entry which is preliminary data.</text>
</comment>